<organism evidence="2 3">
    <name type="scientific">Rickettsia prowazekii (strain Rp22)</name>
    <dbReference type="NCBI Taxonomy" id="449216"/>
    <lineage>
        <taxon>Bacteria</taxon>
        <taxon>Pseudomonadati</taxon>
        <taxon>Pseudomonadota</taxon>
        <taxon>Alphaproteobacteria</taxon>
        <taxon>Rickettsiales</taxon>
        <taxon>Rickettsiaceae</taxon>
        <taxon>Rickettsieae</taxon>
        <taxon>Rickettsia</taxon>
        <taxon>typhus group</taxon>
    </lineage>
</organism>
<sequence>MLRLHIICSFYKFVLYLIGTHLIHLLYKRIFNFHQDLDELYICIYKKFVLKPQPKFHEHTLRSNVVIHNNFKRKISTMKPVAYFIDKVEEMYLFNFVLLVITKICNLKIHCEQKTTYKIKIY</sequence>
<evidence type="ECO:0000313" key="3">
    <source>
        <dbReference type="Proteomes" id="UP000006931"/>
    </source>
</evidence>
<accession>D5AXM6</accession>
<protein>
    <submittedName>
        <fullName evidence="2">Uncharacterized protein</fullName>
    </submittedName>
</protein>
<proteinExistence type="predicted"/>
<keyword evidence="1" id="KW-0472">Membrane</keyword>
<dbReference type="EMBL" id="CP001584">
    <property type="protein sequence ID" value="ADE30164.1"/>
    <property type="molecule type" value="Genomic_DNA"/>
</dbReference>
<evidence type="ECO:0000313" key="2">
    <source>
        <dbReference type="EMBL" id="ADE30164.1"/>
    </source>
</evidence>
<reference evidence="2 3" key="1">
    <citation type="journal article" date="2010" name="Genome Res.">
        <title>Genomic, proteomic, and transcriptomic analysis of virulent and avirulent Rickettsia prowazekii reveals its adaptive mutation capabilities.</title>
        <authorList>
            <person name="Bechah Y."/>
            <person name="El Karkouri K."/>
            <person name="Mediannikov O."/>
            <person name="Leroy Q."/>
            <person name="Pelletier N."/>
            <person name="Robert C."/>
            <person name="Medigue C."/>
            <person name="Mege J.L."/>
            <person name="Raoult D."/>
        </authorList>
    </citation>
    <scope>NUCLEOTIDE SEQUENCE [LARGE SCALE GENOMIC DNA]</scope>
    <source>
        <strain evidence="2 3">Rp22</strain>
    </source>
</reference>
<keyword evidence="1" id="KW-0812">Transmembrane</keyword>
<gene>
    <name evidence="2" type="ordered locus">rpr22_CDS603</name>
</gene>
<name>D5AXM6_RICPP</name>
<dbReference type="HOGENOM" id="CLU_2024986_0_0_5"/>
<dbReference type="Proteomes" id="UP000006931">
    <property type="component" value="Chromosome"/>
</dbReference>
<dbReference type="AlphaFoldDB" id="D5AXM6"/>
<evidence type="ECO:0000256" key="1">
    <source>
        <dbReference type="SAM" id="Phobius"/>
    </source>
</evidence>
<keyword evidence="1" id="KW-1133">Transmembrane helix</keyword>
<feature type="transmembrane region" description="Helical" evidence="1">
    <location>
        <begin position="6"/>
        <end position="27"/>
    </location>
</feature>
<dbReference type="KEGG" id="rpq:rpr22_CDS603"/>